<gene>
    <name evidence="1" type="ordered locus">BN4_11301</name>
</gene>
<protein>
    <submittedName>
        <fullName evidence="1">Uncharacterized protein</fullName>
    </submittedName>
</protein>
<accession>M1WVK3</accession>
<reference evidence="2" key="2">
    <citation type="journal article" date="2013" name="Stand. Genomic Sci.">
        <title>Complete genome sequence of Desulfocapsa sulfexigens, a marine deltaproteobacterium specialized in disproportionating inorganic sulfur compounds.</title>
        <authorList>
            <person name="Finster K.W."/>
            <person name="Kjeldsen K.U."/>
            <person name="Kube M."/>
            <person name="Reinhardt R."/>
            <person name="Mussmann M."/>
            <person name="Amann R."/>
            <person name="Schreiber L."/>
        </authorList>
    </citation>
    <scope>NUCLEOTIDE SEQUENCE [LARGE SCALE GENOMIC DNA]</scope>
    <source>
        <strain evidence="2">DSM 10523 / SB164P1</strain>
    </source>
</reference>
<evidence type="ECO:0000313" key="2">
    <source>
        <dbReference type="Proteomes" id="UP000011724"/>
    </source>
</evidence>
<name>M1WVK3_PSEP2</name>
<proteinExistence type="predicted"/>
<dbReference type="KEGG" id="dpi:BN4_11301"/>
<dbReference type="AlphaFoldDB" id="M1WVK3"/>
<organism evidence="1 2">
    <name type="scientific">Pseudodesulfovibrio piezophilus (strain DSM 21447 / JCM 15486 / C1TLV30)</name>
    <name type="common">Desulfovibrio piezophilus</name>
    <dbReference type="NCBI Taxonomy" id="1322246"/>
    <lineage>
        <taxon>Bacteria</taxon>
        <taxon>Pseudomonadati</taxon>
        <taxon>Thermodesulfobacteriota</taxon>
        <taxon>Desulfovibrionia</taxon>
        <taxon>Desulfovibrionales</taxon>
        <taxon>Desulfovibrionaceae</taxon>
    </lineage>
</organism>
<dbReference type="HOGENOM" id="CLU_2522174_0_0_7"/>
<dbReference type="Proteomes" id="UP000011724">
    <property type="component" value="Chromosome"/>
</dbReference>
<sequence length="84" mass="9379">MYGNAQASRRHKGGCPCPGPCHAIDDKAQARGKKQAGIQFYYINDFPFQGGMPSYDQTIFKNAHGTFRKKGDCLMEFLDFSPTL</sequence>
<evidence type="ECO:0000313" key="1">
    <source>
        <dbReference type="EMBL" id="CCH48538.1"/>
    </source>
</evidence>
<dbReference type="STRING" id="1322246.BN4_11301"/>
<dbReference type="EMBL" id="FO203427">
    <property type="protein sequence ID" value="CCH48538.1"/>
    <property type="molecule type" value="Genomic_DNA"/>
</dbReference>
<keyword evidence="2" id="KW-1185">Reference proteome</keyword>
<reference evidence="1 2" key="1">
    <citation type="journal article" date="2013" name="PLoS ONE">
        <title>The first genomic and proteomic characterization of a deep-sea sulfate reducer: insights into the piezophilic lifestyle of Desulfovibrio piezophilus.</title>
        <authorList>
            <person name="Pradel N."/>
            <person name="Ji B."/>
            <person name="Gimenez G."/>
            <person name="Talla E."/>
            <person name="Lenoble P."/>
            <person name="Garel M."/>
            <person name="Tamburini C."/>
            <person name="Fourquet P."/>
            <person name="Lebrun R."/>
            <person name="Bertin P."/>
            <person name="Denis Y."/>
            <person name="Pophillat M."/>
            <person name="Barbe V."/>
            <person name="Ollivier B."/>
            <person name="Dolla A."/>
        </authorList>
    </citation>
    <scope>NUCLEOTIDE SEQUENCE [LARGE SCALE GENOMIC DNA]</scope>
    <source>
        <strain evidence="2">DSM 10523 / SB164P1</strain>
    </source>
</reference>